<feature type="signal peptide" evidence="1">
    <location>
        <begin position="1"/>
        <end position="16"/>
    </location>
</feature>
<dbReference type="PANTHER" id="PTHR33272:SF6">
    <property type="entry name" value="SECRETED RXLR EFFECTOR PEPTIDE PROTEIN-RELATED"/>
    <property type="match status" value="1"/>
</dbReference>
<accession>A0A2G5TKR3</accession>
<dbReference type="STRING" id="1611254.A0A2G5TKR3"/>
<evidence type="ECO:0008006" key="4">
    <source>
        <dbReference type="Google" id="ProtNLM"/>
    </source>
</evidence>
<proteinExistence type="predicted"/>
<dbReference type="OrthoDB" id="5846509at2759"/>
<dbReference type="PANTHER" id="PTHR33272">
    <property type="entry name" value="PROTEIN CBG22877-RELATED"/>
    <property type="match status" value="1"/>
</dbReference>
<dbReference type="AlphaFoldDB" id="A0A2G5TKR3"/>
<reference evidence="3" key="1">
    <citation type="submission" date="2017-10" db="EMBL/GenBank/DDBJ databases">
        <title>Rapid genome shrinkage in a self-fertile nematode reveals novel sperm competition proteins.</title>
        <authorList>
            <person name="Yin D."/>
            <person name="Schwarz E.M."/>
            <person name="Thomas C.G."/>
            <person name="Felde R.L."/>
            <person name="Korf I.F."/>
            <person name="Cutter A.D."/>
            <person name="Schartner C.M."/>
            <person name="Ralston E.J."/>
            <person name="Meyer B.J."/>
            <person name="Haag E.S."/>
        </authorList>
    </citation>
    <scope>NUCLEOTIDE SEQUENCE [LARGE SCALE GENOMIC DNA]</scope>
    <source>
        <strain evidence="3">JU1422</strain>
    </source>
</reference>
<protein>
    <recommendedName>
        <fullName evidence="4">SXP/RAL-2 family protein Ani s 5-like cation-binding domain-containing protein</fullName>
    </recommendedName>
</protein>
<dbReference type="EMBL" id="PDUG01000005">
    <property type="protein sequence ID" value="PIC27848.1"/>
    <property type="molecule type" value="Genomic_DNA"/>
</dbReference>
<dbReference type="Proteomes" id="UP000230233">
    <property type="component" value="Chromosome V"/>
</dbReference>
<keyword evidence="3" id="KW-1185">Reference proteome</keyword>
<gene>
    <name evidence="2" type="primary">Cnig_chr_V.g19973</name>
    <name evidence="2" type="ORF">B9Z55_019973</name>
</gene>
<evidence type="ECO:0000313" key="3">
    <source>
        <dbReference type="Proteomes" id="UP000230233"/>
    </source>
</evidence>
<organism evidence="2 3">
    <name type="scientific">Caenorhabditis nigoni</name>
    <dbReference type="NCBI Taxonomy" id="1611254"/>
    <lineage>
        <taxon>Eukaryota</taxon>
        <taxon>Metazoa</taxon>
        <taxon>Ecdysozoa</taxon>
        <taxon>Nematoda</taxon>
        <taxon>Chromadorea</taxon>
        <taxon>Rhabditida</taxon>
        <taxon>Rhabditina</taxon>
        <taxon>Rhabditomorpha</taxon>
        <taxon>Rhabditoidea</taxon>
        <taxon>Rhabditidae</taxon>
        <taxon>Peloderinae</taxon>
        <taxon>Caenorhabditis</taxon>
    </lineage>
</organism>
<dbReference type="Pfam" id="PF14747">
    <property type="entry name" value="DUF4473"/>
    <property type="match status" value="1"/>
</dbReference>
<comment type="caution">
    <text evidence="2">The sequence shown here is derived from an EMBL/GenBank/DDBJ whole genome shotgun (WGS) entry which is preliminary data.</text>
</comment>
<sequence length="113" mass="12104">MCKLFIAVALLAVVYAHPTMPTSDEMKQALVSAGVSEAAAAGVVEIADKYKSQFEGLKGDHEAGKKLFETVKTETDAYIATQSEADQTAYKEFVEKKMEEMKAHKAAAGAESA</sequence>
<evidence type="ECO:0000256" key="1">
    <source>
        <dbReference type="SAM" id="SignalP"/>
    </source>
</evidence>
<keyword evidence="1" id="KW-0732">Signal</keyword>
<name>A0A2G5TKR3_9PELO</name>
<evidence type="ECO:0000313" key="2">
    <source>
        <dbReference type="EMBL" id="PIC27848.1"/>
    </source>
</evidence>
<dbReference type="InterPro" id="IPR027913">
    <property type="entry name" value="DUF4473"/>
</dbReference>
<feature type="chain" id="PRO_5013707355" description="SXP/RAL-2 family protein Ani s 5-like cation-binding domain-containing protein" evidence="1">
    <location>
        <begin position="17"/>
        <end position="113"/>
    </location>
</feature>